<keyword evidence="2" id="KW-1185">Reference proteome</keyword>
<dbReference type="EnsemblPlants" id="AVESA.00010b.r2.4CG1302920.1">
    <property type="protein sequence ID" value="AVESA.00010b.r2.4CG1302920.1.CDS"/>
    <property type="gene ID" value="AVESA.00010b.r2.4CG1302920"/>
</dbReference>
<reference evidence="1" key="1">
    <citation type="submission" date="2021-05" db="EMBL/GenBank/DDBJ databases">
        <authorList>
            <person name="Scholz U."/>
            <person name="Mascher M."/>
            <person name="Fiebig A."/>
        </authorList>
    </citation>
    <scope>NUCLEOTIDE SEQUENCE [LARGE SCALE GENOMIC DNA]</scope>
</reference>
<reference evidence="1" key="2">
    <citation type="submission" date="2025-09" db="UniProtKB">
        <authorList>
            <consortium name="EnsemblPlants"/>
        </authorList>
    </citation>
    <scope>IDENTIFICATION</scope>
</reference>
<protein>
    <submittedName>
        <fullName evidence="1">Uncharacterized protein</fullName>
    </submittedName>
</protein>
<proteinExistence type="predicted"/>
<accession>A0ACD5WWV0</accession>
<organism evidence="1 2">
    <name type="scientific">Avena sativa</name>
    <name type="common">Oat</name>
    <dbReference type="NCBI Taxonomy" id="4498"/>
    <lineage>
        <taxon>Eukaryota</taxon>
        <taxon>Viridiplantae</taxon>
        <taxon>Streptophyta</taxon>
        <taxon>Embryophyta</taxon>
        <taxon>Tracheophyta</taxon>
        <taxon>Spermatophyta</taxon>
        <taxon>Magnoliopsida</taxon>
        <taxon>Liliopsida</taxon>
        <taxon>Poales</taxon>
        <taxon>Poaceae</taxon>
        <taxon>BOP clade</taxon>
        <taxon>Pooideae</taxon>
        <taxon>Poodae</taxon>
        <taxon>Poeae</taxon>
        <taxon>Poeae Chloroplast Group 1 (Aveneae type)</taxon>
        <taxon>Aveninae</taxon>
        <taxon>Avena</taxon>
    </lineage>
</organism>
<evidence type="ECO:0000313" key="1">
    <source>
        <dbReference type="EnsemblPlants" id="AVESA.00010b.r2.4CG1302920.1.CDS"/>
    </source>
</evidence>
<sequence length="1268" mass="138407">MRVTVTPKDEERLVVLMTRERPRSAVVAPGGNLVTCAGGGDTSDGDSSESLEEISAADFKKESSVGSAAGTAASAVAQRSRVWMGYTMSRSYAPAFHSFAWAQAVQNKPLVPRTASDEDEVEHLVDTSDEEKEEGEIEEGEAIQSPSSPPSMHPETIDLDSDLPEKSESVAVQGSSNTAAVAVDEDDEEDVDFDQRVGSILEELEMVSIEEAEKSFEGSCAHLRTCFESLKPLFPESGSPMPMLDALVQQAFVGIDTITSVANSYAMPKREQSKNMLLKLLFHIKNRYSDMLTPDQRDELDSRVRQLVFEDVKNNVNGPNVNTSSSTVNVMVPSEKPPFESAAANPFSASSLPWMEIPAKNRMVSPLLDLHADYDENSLPSPTRDNASPFPVPKPIGFGAFPMAPDRSSLTERVEPSKQVMYPSVNDALKDFSSYRQKYRQTSTFASDDLPSPTPSGDGDKSGDKDGDRFGDISSFSASNKNVVPSASLIPASRPSAVISSNESFAGGPPGYAEQIEQSVSGPNHSLKPSSKSRDPRLRFLNRDPGGTADTNRHVNFAEPNLFKDATLGGVVSNNNRKHKAVGQPLMDESVLKRARGATENSRDMQVLAGTDGNNISSYSSDMVQSNQNTILQAKSTGNPNNWTDSQLINNVSSIANGSGTSTGTLHTSRPNSVPQTSGAPIISLPAVLKDIAVNPTVLMNWIQMEQQKRSASETQQTVIPSGGFSSGLTSNVTAGMVISPGNALKTEVAQIPSNRLPGPMQTTPVCSQNDAGVIRMKPRDPRRILHNNTAQKNDTTSTEQPKSNGIILPDSKDNLINYEHLGEHFQTSALPSQPVSLPNITRPSIMSMNTVDPVSNSQLAASSLVTSQASVSVNRADLRLAAGQNDPNADAATSAAPGTTLGAAPPTNQWGDLDDLLNGYDDQQKALIQKERARRIMEQHNMFSARKLCLVLDLDHTLLNSAKFIEVDPIHEEILRKKEEQDRERPERHLFRFHHMQMWTKLRPGIWNFLEKASKLYELHLYTMGNKLYATEMAKVLDPTGALFAGRVISRGGDGNSRGGDGDTFDGDDRVPKSKDLDGVLGMESAVVIIDDSVRVWPHNKNNMIVVERYTYFPCSRRQFGLPGPSLLEIDRDERPEDGTLSSSLAVIGRIHQNFFSHPNLNDADVRSILASEQRRILAGCRIVFSRIFPVGEVNPHMHPLWQSAEQFGAVCTNQIDDRVTHVVANSLGTDKVNWAIQTGRFVVHPGWVEASTLLYRRANEHDFTVK</sequence>
<dbReference type="Proteomes" id="UP001732700">
    <property type="component" value="Chromosome 4C"/>
</dbReference>
<name>A0ACD5WWV0_AVESA</name>
<evidence type="ECO:0000313" key="2">
    <source>
        <dbReference type="Proteomes" id="UP001732700"/>
    </source>
</evidence>